<comment type="subcellular location">
    <subcellularLocation>
        <location evidence="1">Membrane</location>
    </subcellularLocation>
</comment>
<evidence type="ECO:0000256" key="6">
    <source>
        <dbReference type="ARBA" id="ARBA00023136"/>
    </source>
</evidence>
<dbReference type="PANTHER" id="PTHR23063">
    <property type="entry name" value="PHOSPHOLIPID ACYLTRANSFERASE"/>
    <property type="match status" value="1"/>
</dbReference>
<evidence type="ECO:0000256" key="7">
    <source>
        <dbReference type="ARBA" id="ARBA00023315"/>
    </source>
</evidence>
<dbReference type="GO" id="GO:0006644">
    <property type="term" value="P:phospholipid metabolic process"/>
    <property type="evidence" value="ECO:0007669"/>
    <property type="project" value="TreeGrafter"/>
</dbReference>
<dbReference type="SMART" id="SM00563">
    <property type="entry name" value="PlsC"/>
    <property type="match status" value="1"/>
</dbReference>
<evidence type="ECO:0000256" key="5">
    <source>
        <dbReference type="ARBA" id="ARBA00023098"/>
    </source>
</evidence>
<keyword evidence="2" id="KW-0808">Transferase</keyword>
<reference evidence="9" key="2">
    <citation type="journal article" date="2020" name="Microorganisms">
        <title>Osmotic Adaptation and Compatible Solute Biosynthesis of Phototrophic Bacteria as Revealed from Genome Analyses.</title>
        <authorList>
            <person name="Imhoff J.F."/>
            <person name="Rahn T."/>
            <person name="Kunzel S."/>
            <person name="Keller A."/>
            <person name="Neulinger S.C."/>
        </authorList>
    </citation>
    <scope>NUCLEOTIDE SEQUENCE</scope>
    <source>
        <strain evidence="9">LMG 28126</strain>
    </source>
</reference>
<evidence type="ECO:0000256" key="4">
    <source>
        <dbReference type="ARBA" id="ARBA00022989"/>
    </source>
</evidence>
<evidence type="ECO:0000256" key="3">
    <source>
        <dbReference type="ARBA" id="ARBA00022692"/>
    </source>
</evidence>
<keyword evidence="5" id="KW-0443">Lipid metabolism</keyword>
<gene>
    <name evidence="9" type="ORF">CCR87_11705</name>
</gene>
<dbReference type="Proteomes" id="UP000706333">
    <property type="component" value="Unassembled WGS sequence"/>
</dbReference>
<dbReference type="Pfam" id="PF01553">
    <property type="entry name" value="Acyltransferase"/>
    <property type="match status" value="1"/>
</dbReference>
<dbReference type="InterPro" id="IPR002123">
    <property type="entry name" value="Plipid/glycerol_acylTrfase"/>
</dbReference>
<sequence>MRGAGVMVANHVSWLDIFVLNAAGPVAFVSKSEVAAWPGIGWLARATGTVFITRSVRDAAAQRRMIAERLRGGDRLVIFPEGTSTDGQQVLPFKPTLLAALFDAEAGGGGAAQVQPVSLRYIAPQGRDARFYGWWGDMAFGGHLLAVLAAPRQGAVALTFHPTLRVGAFADRKALAAACTAQVRTAA</sequence>
<name>A0A934TLT4_9RHOB</name>
<protein>
    <recommendedName>
        <fullName evidence="8">Phospholipid/glycerol acyltransferase domain-containing protein</fullName>
    </recommendedName>
</protein>
<comment type="caution">
    <text evidence="9">The sequence shown here is derived from an EMBL/GenBank/DDBJ whole genome shotgun (WGS) entry which is preliminary data.</text>
</comment>
<accession>A0A934TLT4</accession>
<proteinExistence type="predicted"/>
<evidence type="ECO:0000313" key="9">
    <source>
        <dbReference type="EMBL" id="MBK5927983.1"/>
    </source>
</evidence>
<dbReference type="PANTHER" id="PTHR23063:SF54">
    <property type="entry name" value="LYSOPHOSPHOLIPID ACYLTRANSFERASE LPEAT1"/>
    <property type="match status" value="1"/>
</dbReference>
<dbReference type="AlphaFoldDB" id="A0A934TLT4"/>
<evidence type="ECO:0000313" key="10">
    <source>
        <dbReference type="Proteomes" id="UP000706333"/>
    </source>
</evidence>
<evidence type="ECO:0000256" key="1">
    <source>
        <dbReference type="ARBA" id="ARBA00004370"/>
    </source>
</evidence>
<dbReference type="CDD" id="cd07989">
    <property type="entry name" value="LPLAT_AGPAT-like"/>
    <property type="match status" value="1"/>
</dbReference>
<organism evidence="9 10">
    <name type="scientific">Rhodobaculum claviforme</name>
    <dbReference type="NCBI Taxonomy" id="1549854"/>
    <lineage>
        <taxon>Bacteria</taxon>
        <taxon>Pseudomonadati</taxon>
        <taxon>Pseudomonadota</taxon>
        <taxon>Alphaproteobacteria</taxon>
        <taxon>Rhodobacterales</taxon>
        <taxon>Paracoccaceae</taxon>
        <taxon>Rhodobaculum</taxon>
    </lineage>
</organism>
<feature type="domain" description="Phospholipid/glycerol acyltransferase" evidence="8">
    <location>
        <begin position="5"/>
        <end position="122"/>
    </location>
</feature>
<evidence type="ECO:0000256" key="2">
    <source>
        <dbReference type="ARBA" id="ARBA00022679"/>
    </source>
</evidence>
<evidence type="ECO:0000259" key="8">
    <source>
        <dbReference type="SMART" id="SM00563"/>
    </source>
</evidence>
<dbReference type="EMBL" id="NHSD01000283">
    <property type="protein sequence ID" value="MBK5927983.1"/>
    <property type="molecule type" value="Genomic_DNA"/>
</dbReference>
<dbReference type="SUPFAM" id="SSF69593">
    <property type="entry name" value="Glycerol-3-phosphate (1)-acyltransferase"/>
    <property type="match status" value="1"/>
</dbReference>
<keyword evidence="7" id="KW-0012">Acyltransferase</keyword>
<keyword evidence="3" id="KW-0812">Transmembrane</keyword>
<dbReference type="GO" id="GO:0016020">
    <property type="term" value="C:membrane"/>
    <property type="evidence" value="ECO:0007669"/>
    <property type="project" value="UniProtKB-SubCell"/>
</dbReference>
<dbReference type="GO" id="GO:0071618">
    <property type="term" value="F:lysophosphatidylethanolamine acyltransferase activity"/>
    <property type="evidence" value="ECO:0007669"/>
    <property type="project" value="TreeGrafter"/>
</dbReference>
<keyword evidence="10" id="KW-1185">Reference proteome</keyword>
<reference evidence="9" key="1">
    <citation type="submission" date="2017-05" db="EMBL/GenBank/DDBJ databases">
        <authorList>
            <person name="Imhoff J.F."/>
            <person name="Rahn T."/>
            <person name="Kuenzel S."/>
            <person name="Neulinger S.C."/>
        </authorList>
    </citation>
    <scope>NUCLEOTIDE SEQUENCE</scope>
    <source>
        <strain evidence="9">LMG 28126</strain>
    </source>
</reference>
<keyword evidence="4" id="KW-1133">Transmembrane helix</keyword>
<keyword evidence="6" id="KW-0472">Membrane</keyword>